<dbReference type="InterPro" id="IPR054542">
    <property type="entry name" value="Cys_met_metab_PP"/>
</dbReference>
<dbReference type="Proteomes" id="UP000180246">
    <property type="component" value="Unassembled WGS sequence"/>
</dbReference>
<dbReference type="CDD" id="cd00614">
    <property type="entry name" value="CGS_like"/>
    <property type="match status" value="1"/>
</dbReference>
<comment type="caution">
    <text evidence="8">The sequence shown here is derived from an EMBL/GenBank/DDBJ whole genome shotgun (WGS) entry which is preliminary data.</text>
</comment>
<dbReference type="Gene3D" id="3.90.1150.10">
    <property type="entry name" value="Aspartate Aminotransferase, domain 1"/>
    <property type="match status" value="1"/>
</dbReference>
<dbReference type="GO" id="GO:0071269">
    <property type="term" value="P:L-homocysteine biosynthetic process"/>
    <property type="evidence" value="ECO:0007669"/>
    <property type="project" value="TreeGrafter"/>
</dbReference>
<dbReference type="NCBIfam" id="TIGR01326">
    <property type="entry name" value="OAH_OAS_sulfhy"/>
    <property type="match status" value="1"/>
</dbReference>
<protein>
    <submittedName>
        <fullName evidence="8">O-acetylhomoserine aminocarboxypropyltransferase/cysteine synthase family protein</fullName>
    </submittedName>
</protein>
<dbReference type="InterPro" id="IPR015421">
    <property type="entry name" value="PyrdxlP-dep_Trfase_major"/>
</dbReference>
<gene>
    <name evidence="8" type="ORF">LO55_4337</name>
</gene>
<dbReference type="GO" id="GO:0030170">
    <property type="term" value="F:pyridoxal phosphate binding"/>
    <property type="evidence" value="ECO:0007669"/>
    <property type="project" value="InterPro"/>
</dbReference>
<dbReference type="GO" id="GO:0006535">
    <property type="term" value="P:cysteine biosynthetic process from serine"/>
    <property type="evidence" value="ECO:0007669"/>
    <property type="project" value="TreeGrafter"/>
</dbReference>
<dbReference type="NCBIfam" id="NF006004">
    <property type="entry name" value="PRK08134.1"/>
    <property type="match status" value="1"/>
</dbReference>
<comment type="similarity">
    <text evidence="2 6">Belongs to the trans-sulfuration enzymes family.</text>
</comment>
<evidence type="ECO:0000256" key="3">
    <source>
        <dbReference type="ARBA" id="ARBA00022679"/>
    </source>
</evidence>
<evidence type="ECO:0000256" key="2">
    <source>
        <dbReference type="ARBA" id="ARBA00009077"/>
    </source>
</evidence>
<dbReference type="GO" id="GO:0004124">
    <property type="term" value="F:cysteine synthase activity"/>
    <property type="evidence" value="ECO:0007669"/>
    <property type="project" value="TreeGrafter"/>
</dbReference>
<dbReference type="InterPro" id="IPR000277">
    <property type="entry name" value="Cys/Met-Metab_PyrdxlP-dep_enz"/>
</dbReference>
<dbReference type="FunFam" id="3.40.640.10:FF:000035">
    <property type="entry name" value="O-succinylhomoserine sulfhydrylase"/>
    <property type="match status" value="1"/>
</dbReference>
<dbReference type="EMBL" id="JRYB01000001">
    <property type="protein sequence ID" value="OIJ40366.1"/>
    <property type="molecule type" value="Genomic_DNA"/>
</dbReference>
<dbReference type="PROSITE" id="PS00868">
    <property type="entry name" value="CYS_MET_METAB_PP"/>
    <property type="match status" value="1"/>
</dbReference>
<dbReference type="InterPro" id="IPR006235">
    <property type="entry name" value="OAc-hSer/O-AcSer_sulfhydrylase"/>
</dbReference>
<dbReference type="SUPFAM" id="SSF53383">
    <property type="entry name" value="PLP-dependent transferases"/>
    <property type="match status" value="1"/>
</dbReference>
<dbReference type="InterPro" id="IPR015422">
    <property type="entry name" value="PyrdxlP-dep_Trfase_small"/>
</dbReference>
<evidence type="ECO:0000313" key="9">
    <source>
        <dbReference type="Proteomes" id="UP000180246"/>
    </source>
</evidence>
<dbReference type="GO" id="GO:0003961">
    <property type="term" value="F:O-acetylhomoserine aminocarboxypropyltransferase activity"/>
    <property type="evidence" value="ECO:0007669"/>
    <property type="project" value="TreeGrafter"/>
</dbReference>
<feature type="region of interest" description="Disordered" evidence="7">
    <location>
        <begin position="1"/>
        <end position="27"/>
    </location>
</feature>
<dbReference type="PANTHER" id="PTHR43797">
    <property type="entry name" value="HOMOCYSTEINE/CYSTEINE SYNTHASE"/>
    <property type="match status" value="1"/>
</dbReference>
<feature type="modified residue" description="N6-(pyridoxal phosphate)lysine" evidence="5">
    <location>
        <position position="210"/>
    </location>
</feature>
<dbReference type="Gene3D" id="3.40.640.10">
    <property type="entry name" value="Type I PLP-dependent aspartate aminotransferase-like (Major domain)"/>
    <property type="match status" value="1"/>
</dbReference>
<name>A0A1S2N5K5_9BURK</name>
<dbReference type="PIRSF" id="PIRSF001434">
    <property type="entry name" value="CGS"/>
    <property type="match status" value="1"/>
</dbReference>
<proteinExistence type="inferred from homology"/>
<evidence type="ECO:0000256" key="5">
    <source>
        <dbReference type="PIRSR" id="PIRSR001434-2"/>
    </source>
</evidence>
<dbReference type="RefSeq" id="WP_071363034.1">
    <property type="nucleotide sequence ID" value="NZ_JRYB01000001.1"/>
</dbReference>
<dbReference type="AlphaFoldDB" id="A0A1S2N5K5"/>
<keyword evidence="4 5" id="KW-0663">Pyridoxal phosphate</keyword>
<organism evidence="8 9">
    <name type="scientific">Massilia timonae</name>
    <dbReference type="NCBI Taxonomy" id="47229"/>
    <lineage>
        <taxon>Bacteria</taxon>
        <taxon>Pseudomonadati</taxon>
        <taxon>Pseudomonadota</taxon>
        <taxon>Betaproteobacteria</taxon>
        <taxon>Burkholderiales</taxon>
        <taxon>Oxalobacteraceae</taxon>
        <taxon>Telluria group</taxon>
        <taxon>Massilia</taxon>
    </lineage>
</organism>
<dbReference type="GO" id="GO:0019346">
    <property type="term" value="P:transsulfuration"/>
    <property type="evidence" value="ECO:0007669"/>
    <property type="project" value="InterPro"/>
</dbReference>
<dbReference type="Pfam" id="PF01053">
    <property type="entry name" value="Cys_Met_Meta_PP"/>
    <property type="match status" value="1"/>
</dbReference>
<dbReference type="GO" id="GO:0005737">
    <property type="term" value="C:cytoplasm"/>
    <property type="evidence" value="ECO:0007669"/>
    <property type="project" value="TreeGrafter"/>
</dbReference>
<evidence type="ECO:0000256" key="6">
    <source>
        <dbReference type="RuleBase" id="RU362118"/>
    </source>
</evidence>
<keyword evidence="3 8" id="KW-0808">Transferase</keyword>
<sequence length="436" mass="46276">MSAPRPPGFDTLSLHAGSAPDPATGARATPIHFTSSFAFRDSGHGAALFNMEQSGHVYSRISNPTNAVLEERIAALEGGVAGIATASGQAAMHLGLSTLVGAGDHIVASRALYGGSHNLLAHTLRRFGVETTFVDPRDLDAWRAAIRPTTKLLFGETLGNPGLDVLDIPAIAGLGHAHDLPLMVDATFTTPYLQRPFELGADLLFHSATKFLCGHGTAIGGLLVDGGTFDWQAAHERSGRFATLCEPYDGFHGMVFSDESTVGAFALRARREGLRDFGAAMSPHNAFAILQGVETLGLRMERHVANTRRVVEFLAAQPMVASVSYPEQHSHPDHALAQRILPKGCGAVFTFELKGDRAAGRRFADGLQVFSHLANVGDARSLVIHPASTTHFRVPAEHLAASGVTEGTLRLSIGLEDPDDLIDDLKRGLKLAAKGA</sequence>
<dbReference type="InterPro" id="IPR015424">
    <property type="entry name" value="PyrdxlP-dep_Trfase"/>
</dbReference>
<evidence type="ECO:0000313" key="8">
    <source>
        <dbReference type="EMBL" id="OIJ40366.1"/>
    </source>
</evidence>
<dbReference type="PANTHER" id="PTHR43797:SF2">
    <property type="entry name" value="HOMOCYSTEINE_CYSTEINE SYNTHASE"/>
    <property type="match status" value="1"/>
</dbReference>
<evidence type="ECO:0000256" key="7">
    <source>
        <dbReference type="SAM" id="MobiDB-lite"/>
    </source>
</evidence>
<accession>A0A1S2N5K5</accession>
<evidence type="ECO:0000256" key="4">
    <source>
        <dbReference type="ARBA" id="ARBA00022898"/>
    </source>
</evidence>
<reference evidence="8 9" key="1">
    <citation type="submission" date="2014-10" db="EMBL/GenBank/DDBJ databases">
        <authorList>
            <person name="Seo M.-J."/>
            <person name="Seok Y.J."/>
            <person name="Cha I.-T."/>
        </authorList>
    </citation>
    <scope>NUCLEOTIDE SEQUENCE [LARGE SCALE GENOMIC DNA]</scope>
    <source>
        <strain evidence="8 9">NEU</strain>
    </source>
</reference>
<evidence type="ECO:0000256" key="1">
    <source>
        <dbReference type="ARBA" id="ARBA00001933"/>
    </source>
</evidence>
<comment type="cofactor">
    <cofactor evidence="1 6">
        <name>pyridoxal 5'-phosphate</name>
        <dbReference type="ChEBI" id="CHEBI:597326"/>
    </cofactor>
</comment>